<dbReference type="InterPro" id="IPR001173">
    <property type="entry name" value="Glyco_trans_2-like"/>
</dbReference>
<dbReference type="AlphaFoldDB" id="A0A2W5KHL5"/>
<protein>
    <submittedName>
        <fullName evidence="2">Glycosyltransferase family 2 protein</fullName>
    </submittedName>
</protein>
<dbReference type="PANTHER" id="PTHR43179:SF7">
    <property type="entry name" value="RHAMNOSYLTRANSFERASE WBBL"/>
    <property type="match status" value="1"/>
</dbReference>
<name>A0A2W5KHL5_9GAMM</name>
<gene>
    <name evidence="2" type="ORF">DI564_07300</name>
</gene>
<dbReference type="EMBL" id="QFPO01000005">
    <property type="protein sequence ID" value="PZQ16431.1"/>
    <property type="molecule type" value="Genomic_DNA"/>
</dbReference>
<dbReference type="PANTHER" id="PTHR43179">
    <property type="entry name" value="RHAMNOSYLTRANSFERASE WBBL"/>
    <property type="match status" value="1"/>
</dbReference>
<dbReference type="Proteomes" id="UP000249046">
    <property type="component" value="Unassembled WGS sequence"/>
</dbReference>
<feature type="domain" description="Glycosyltransferase 2-like" evidence="1">
    <location>
        <begin position="10"/>
        <end position="136"/>
    </location>
</feature>
<comment type="caution">
    <text evidence="2">The sequence shown here is derived from an EMBL/GenBank/DDBJ whole genome shotgun (WGS) entry which is preliminary data.</text>
</comment>
<keyword evidence="2" id="KW-0808">Transferase</keyword>
<organism evidence="2 3">
    <name type="scientific">Rhodanobacter denitrificans</name>
    <dbReference type="NCBI Taxonomy" id="666685"/>
    <lineage>
        <taxon>Bacteria</taxon>
        <taxon>Pseudomonadati</taxon>
        <taxon>Pseudomonadota</taxon>
        <taxon>Gammaproteobacteria</taxon>
        <taxon>Lysobacterales</taxon>
        <taxon>Rhodanobacteraceae</taxon>
        <taxon>Rhodanobacter</taxon>
    </lineage>
</organism>
<dbReference type="GO" id="GO:0016740">
    <property type="term" value="F:transferase activity"/>
    <property type="evidence" value="ECO:0007669"/>
    <property type="project" value="UniProtKB-KW"/>
</dbReference>
<accession>A0A2W5KHL5</accession>
<dbReference type="InterPro" id="IPR029044">
    <property type="entry name" value="Nucleotide-diphossugar_trans"/>
</dbReference>
<dbReference type="Pfam" id="PF00535">
    <property type="entry name" value="Glycos_transf_2"/>
    <property type="match status" value="1"/>
</dbReference>
<evidence type="ECO:0000313" key="2">
    <source>
        <dbReference type="EMBL" id="PZQ16431.1"/>
    </source>
</evidence>
<proteinExistence type="predicted"/>
<dbReference type="SUPFAM" id="SSF53448">
    <property type="entry name" value="Nucleotide-diphospho-sugar transferases"/>
    <property type="match status" value="1"/>
</dbReference>
<dbReference type="Gene3D" id="3.90.550.10">
    <property type="entry name" value="Spore Coat Polysaccharide Biosynthesis Protein SpsA, Chain A"/>
    <property type="match status" value="1"/>
</dbReference>
<evidence type="ECO:0000259" key="1">
    <source>
        <dbReference type="Pfam" id="PF00535"/>
    </source>
</evidence>
<sequence length="297" mass="32166">MAERRAGLTSVVVVAADSGPLLADCVARVLASTAAVELILVDNASADGQPQAVAARHAGDARLRLVENGANLGFGPACNRGAQVAAGDALLFLNPDALIAPDTIARLRAVLADDPRCGLVGACVREADGDIARAVRRRDPMLRRALMTATGLSRRESRWPALAGVEQPPPAVAVAVEDVEAVSGACLLLPRDLFERLGGFDEGYFLHCEDLDLCRRVRDAGCRVVLAATVDIAHAQGSSSRHRPLFVARHKHRGMWRYFVKFDPAARNPLLRMLVWLGIWGHFALRAPLLWWRTRRT</sequence>
<reference evidence="2 3" key="1">
    <citation type="submission" date="2017-08" db="EMBL/GenBank/DDBJ databases">
        <title>Infants hospitalized years apart are colonized by the same room-sourced microbial strains.</title>
        <authorList>
            <person name="Brooks B."/>
            <person name="Olm M.R."/>
            <person name="Firek B.A."/>
            <person name="Baker R."/>
            <person name="Thomas B.C."/>
            <person name="Morowitz M.J."/>
            <person name="Banfield J.F."/>
        </authorList>
    </citation>
    <scope>NUCLEOTIDE SEQUENCE [LARGE SCALE GENOMIC DNA]</scope>
    <source>
        <strain evidence="2">S2_005_003_R2_42</strain>
    </source>
</reference>
<evidence type="ECO:0000313" key="3">
    <source>
        <dbReference type="Proteomes" id="UP000249046"/>
    </source>
</evidence>
<dbReference type="CDD" id="cd04186">
    <property type="entry name" value="GT_2_like_c"/>
    <property type="match status" value="1"/>
</dbReference>